<keyword evidence="1" id="KW-0472">Membrane</keyword>
<feature type="transmembrane region" description="Helical" evidence="1">
    <location>
        <begin position="347"/>
        <end position="365"/>
    </location>
</feature>
<protein>
    <submittedName>
        <fullName evidence="3">Regulatory LuxR family protein</fullName>
    </submittedName>
</protein>
<name>A0A362WXW8_9FLAO</name>
<proteinExistence type="predicted"/>
<comment type="caution">
    <text evidence="3">The sequence shown here is derived from an EMBL/GenBank/DDBJ whole genome shotgun (WGS) entry which is preliminary data.</text>
</comment>
<evidence type="ECO:0000256" key="1">
    <source>
        <dbReference type="SAM" id="Phobius"/>
    </source>
</evidence>
<dbReference type="AlphaFoldDB" id="A0A362WXW8"/>
<dbReference type="InterPro" id="IPR016032">
    <property type="entry name" value="Sig_transdc_resp-reg_C-effctor"/>
</dbReference>
<feature type="chain" id="PRO_5016908975" evidence="2">
    <location>
        <begin position="29"/>
        <end position="540"/>
    </location>
</feature>
<keyword evidence="2" id="KW-0732">Signal</keyword>
<keyword evidence="1" id="KW-1133">Transmembrane helix</keyword>
<dbReference type="SUPFAM" id="SSF46894">
    <property type="entry name" value="C-terminal effector domain of the bipartite response regulators"/>
    <property type="match status" value="1"/>
</dbReference>
<gene>
    <name evidence="3" type="ORF">CLV33_11317</name>
</gene>
<dbReference type="Proteomes" id="UP000251545">
    <property type="component" value="Unassembled WGS sequence"/>
</dbReference>
<dbReference type="InterPro" id="IPR036388">
    <property type="entry name" value="WH-like_DNA-bd_sf"/>
</dbReference>
<dbReference type="EMBL" id="PVEO01000013">
    <property type="protein sequence ID" value="PQV45470.1"/>
    <property type="molecule type" value="Genomic_DNA"/>
</dbReference>
<accession>A0A362WXW8</accession>
<evidence type="ECO:0000313" key="4">
    <source>
        <dbReference type="Proteomes" id="UP000251545"/>
    </source>
</evidence>
<feature type="signal peptide" evidence="2">
    <location>
        <begin position="1"/>
        <end position="28"/>
    </location>
</feature>
<evidence type="ECO:0000256" key="2">
    <source>
        <dbReference type="SAM" id="SignalP"/>
    </source>
</evidence>
<organism evidence="3 4">
    <name type="scientific">Jejuia pallidilutea</name>
    <dbReference type="NCBI Taxonomy" id="504487"/>
    <lineage>
        <taxon>Bacteria</taxon>
        <taxon>Pseudomonadati</taxon>
        <taxon>Bacteroidota</taxon>
        <taxon>Flavobacteriia</taxon>
        <taxon>Flavobacteriales</taxon>
        <taxon>Flavobacteriaceae</taxon>
        <taxon>Jejuia</taxon>
    </lineage>
</organism>
<evidence type="ECO:0000313" key="3">
    <source>
        <dbReference type="EMBL" id="PQV45470.1"/>
    </source>
</evidence>
<dbReference type="Gene3D" id="1.10.10.10">
    <property type="entry name" value="Winged helix-like DNA-binding domain superfamily/Winged helix DNA-binding domain"/>
    <property type="match status" value="1"/>
</dbReference>
<dbReference type="GO" id="GO:0003677">
    <property type="term" value="F:DNA binding"/>
    <property type="evidence" value="ECO:0007669"/>
    <property type="project" value="InterPro"/>
</dbReference>
<keyword evidence="1" id="KW-0812">Transmembrane</keyword>
<dbReference type="GO" id="GO:0006355">
    <property type="term" value="P:regulation of DNA-templated transcription"/>
    <property type="evidence" value="ECO:0007669"/>
    <property type="project" value="InterPro"/>
</dbReference>
<sequence length="540" mass="63134">MAAPKNNFSLKIVRVLLFLSLVSSSCYGQGEGDYYRFLDSANVTVDINSQKTLQFLDSIPKPLEENIKGRIAEYYSVKALIHDEHNEYTKFQQSNILALKYAVEEDNYCIAGQASLDLHTDKYLIAADTADTKYLDKAKMYLEKCEEDKYAVLQIETMQSYYKSLDGKFKESNAILLNRLNYYRSIKDEVGYYYMFANYMLASNYLQLKNLQEAHKYLKRLKKLKNNKTILLYNYKSFMASIDLFFAEIYFEKTQIDSTFYYLTNASKNTKYMVGDALQDYYELSARAHKHSNNIEMSKAYIDSLVMYGNNLFVDNLGASFDVNNDLLNAESELIEQKNQKASILKIVFWLLGFIVLVSLIYYFFYVKQRVHLKKVEDKTKGLSYLKSNNEQLTVKVHGLEAYIKNLKKEVKDIATTKCLEEQKSRIKELYTNLHINSSTILDKSESHLELINELNIDFFRKIDETYPQLNKSEVIICYYILIGFNNKEISVFLNTSIRSVESKRYRISKKINFDKERTTLVEHLHKTFKDTLHSTIHDN</sequence>
<dbReference type="PROSITE" id="PS51257">
    <property type="entry name" value="PROKAR_LIPOPROTEIN"/>
    <property type="match status" value="1"/>
</dbReference>
<reference evidence="3 4" key="1">
    <citation type="submission" date="2018-02" db="EMBL/GenBank/DDBJ databases">
        <title>Genomic Encyclopedia of Archaeal and Bacterial Type Strains, Phase II (KMG-II): from individual species to whole genera.</title>
        <authorList>
            <person name="Goeker M."/>
        </authorList>
    </citation>
    <scope>NUCLEOTIDE SEQUENCE [LARGE SCALE GENOMIC DNA]</scope>
    <source>
        <strain evidence="3 4">DSM 21165</strain>
    </source>
</reference>